<sequence length="225" mass="24249">MKFLFSDYALGAGVATDLVNTSALVRRSTGEMLVDPAALDRFLVEFEVPVDPPEPGRRATEQDLEQVLALRGELRALLESDSEDQVVAGANALVGRASVGPFLERDVDGRWQWYVTTDPRAPLAQQLAAVIGTGLLGVLRTLRHDRIRHCASPVCDGMFVDTSKAGRRRYCMPELCGNRLNVAKHRARRLTPPKPNGTTEDGGTGRGAAGPAGPPEDPDAPDLRG</sequence>
<comment type="caution">
    <text evidence="3">The sequence shown here is derived from an EMBL/GenBank/DDBJ whole genome shotgun (WGS) entry which is preliminary data.</text>
</comment>
<feature type="region of interest" description="Disordered" evidence="1">
    <location>
        <begin position="184"/>
        <end position="225"/>
    </location>
</feature>
<dbReference type="InterPro" id="IPR010852">
    <property type="entry name" value="ABATE"/>
</dbReference>
<dbReference type="InterPro" id="IPR021005">
    <property type="entry name" value="Znf_CGNR"/>
</dbReference>
<evidence type="ECO:0000313" key="3">
    <source>
        <dbReference type="EMBL" id="GAA2686354.1"/>
    </source>
</evidence>
<feature type="domain" description="Zinc finger CGNR" evidence="2">
    <location>
        <begin position="146"/>
        <end position="189"/>
    </location>
</feature>
<dbReference type="Gene3D" id="1.10.3300.10">
    <property type="entry name" value="Jann2411-like domain"/>
    <property type="match status" value="1"/>
</dbReference>
<evidence type="ECO:0000259" key="2">
    <source>
        <dbReference type="Pfam" id="PF11706"/>
    </source>
</evidence>
<protein>
    <recommendedName>
        <fullName evidence="2">Zinc finger CGNR domain-containing protein</fullName>
    </recommendedName>
</protein>
<gene>
    <name evidence="3" type="ORF">GCM10009864_69980</name>
</gene>
<organism evidence="3 4">
    <name type="scientific">Streptomyces lunalinharesii</name>
    <dbReference type="NCBI Taxonomy" id="333384"/>
    <lineage>
        <taxon>Bacteria</taxon>
        <taxon>Bacillati</taxon>
        <taxon>Actinomycetota</taxon>
        <taxon>Actinomycetes</taxon>
        <taxon>Kitasatosporales</taxon>
        <taxon>Streptomycetaceae</taxon>
        <taxon>Streptomyces</taxon>
    </lineage>
</organism>
<dbReference type="EMBL" id="BAAARK010000038">
    <property type="protein sequence ID" value="GAA2686354.1"/>
    <property type="molecule type" value="Genomic_DNA"/>
</dbReference>
<evidence type="ECO:0000256" key="1">
    <source>
        <dbReference type="SAM" id="MobiDB-lite"/>
    </source>
</evidence>
<proteinExistence type="predicted"/>
<dbReference type="PANTHER" id="PTHR35525">
    <property type="entry name" value="BLL6575 PROTEIN"/>
    <property type="match status" value="1"/>
</dbReference>
<keyword evidence="4" id="KW-1185">Reference proteome</keyword>
<reference evidence="3 4" key="1">
    <citation type="journal article" date="2019" name="Int. J. Syst. Evol. Microbiol.">
        <title>The Global Catalogue of Microorganisms (GCM) 10K type strain sequencing project: providing services to taxonomists for standard genome sequencing and annotation.</title>
        <authorList>
            <consortium name="The Broad Institute Genomics Platform"/>
            <consortium name="The Broad Institute Genome Sequencing Center for Infectious Disease"/>
            <person name="Wu L."/>
            <person name="Ma J."/>
        </authorList>
    </citation>
    <scope>NUCLEOTIDE SEQUENCE [LARGE SCALE GENOMIC DNA]</scope>
    <source>
        <strain evidence="3 4">JCM 16374</strain>
    </source>
</reference>
<dbReference type="Proteomes" id="UP001500994">
    <property type="component" value="Unassembled WGS sequence"/>
</dbReference>
<feature type="compositionally biased region" description="Acidic residues" evidence="1">
    <location>
        <begin position="216"/>
        <end position="225"/>
    </location>
</feature>
<dbReference type="PANTHER" id="PTHR35525:SF3">
    <property type="entry name" value="BLL6575 PROTEIN"/>
    <property type="match status" value="1"/>
</dbReference>
<feature type="compositionally biased region" description="Gly residues" evidence="1">
    <location>
        <begin position="200"/>
        <end position="210"/>
    </location>
</feature>
<dbReference type="SUPFAM" id="SSF160904">
    <property type="entry name" value="Jann2411-like"/>
    <property type="match status" value="1"/>
</dbReference>
<dbReference type="Pfam" id="PF11706">
    <property type="entry name" value="zf-CGNR"/>
    <property type="match status" value="1"/>
</dbReference>
<name>A0ABN3SUR1_9ACTN</name>
<dbReference type="InterPro" id="IPR023286">
    <property type="entry name" value="ABATE_dom_sf"/>
</dbReference>
<accession>A0ABN3SUR1</accession>
<evidence type="ECO:0000313" key="4">
    <source>
        <dbReference type="Proteomes" id="UP001500994"/>
    </source>
</evidence>
<dbReference type="Pfam" id="PF07336">
    <property type="entry name" value="ABATE"/>
    <property type="match status" value="1"/>
</dbReference>